<dbReference type="CDD" id="cd14789">
    <property type="entry name" value="Tiki"/>
    <property type="match status" value="1"/>
</dbReference>
<reference evidence="2" key="1">
    <citation type="submission" date="2016-12" db="EMBL/GenBank/DDBJ databases">
        <authorList>
            <person name="Brunel B."/>
        </authorList>
    </citation>
    <scope>NUCLEOTIDE SEQUENCE [LARGE SCALE GENOMIC DNA]</scope>
</reference>
<sequence>MKGLVDTARLGDRIDDVTETMIALYQEEEIGTIWPLFRAVMPSGSASEPGYAAFEETMVITRNKTMIDRAAPILFKGSAFIAIGALHLPGPDGLIELLRKGGYTVSAVN</sequence>
<dbReference type="AlphaFoldDB" id="A0A2P9ARI1"/>
<evidence type="ECO:0000313" key="1">
    <source>
        <dbReference type="EMBL" id="SJM33749.1"/>
    </source>
</evidence>
<dbReference type="Pfam" id="PF01963">
    <property type="entry name" value="TraB_PrgY_gumN"/>
    <property type="match status" value="1"/>
</dbReference>
<dbReference type="EMBL" id="FUIG01000044">
    <property type="protein sequence ID" value="SJM33749.1"/>
    <property type="molecule type" value="Genomic_DNA"/>
</dbReference>
<protein>
    <submittedName>
        <fullName evidence="1">GumN family protein</fullName>
    </submittedName>
</protein>
<proteinExistence type="predicted"/>
<evidence type="ECO:0000313" key="2">
    <source>
        <dbReference type="Proteomes" id="UP000245698"/>
    </source>
</evidence>
<organism evidence="1 2">
    <name type="scientific">Mesorhizobium delmotii</name>
    <dbReference type="NCBI Taxonomy" id="1631247"/>
    <lineage>
        <taxon>Bacteria</taxon>
        <taxon>Pseudomonadati</taxon>
        <taxon>Pseudomonadota</taxon>
        <taxon>Alphaproteobacteria</taxon>
        <taxon>Hyphomicrobiales</taxon>
        <taxon>Phyllobacteriaceae</taxon>
        <taxon>Mesorhizobium</taxon>
    </lineage>
</organism>
<keyword evidence="2" id="KW-1185">Reference proteome</keyword>
<name>A0A2P9ARI1_9HYPH</name>
<dbReference type="InterPro" id="IPR002816">
    <property type="entry name" value="TraB/PrgY/GumN_fam"/>
</dbReference>
<gene>
    <name evidence="1" type="ORF">BQ8482_360150</name>
</gene>
<accession>A0A2P9ARI1</accession>
<dbReference type="Proteomes" id="UP000245698">
    <property type="component" value="Unassembled WGS sequence"/>
</dbReference>